<dbReference type="AlphaFoldDB" id="A0AAV4SMC5"/>
<organism evidence="3 4">
    <name type="scientific">Caerostris extrusa</name>
    <name type="common">Bark spider</name>
    <name type="synonym">Caerostris bankana</name>
    <dbReference type="NCBI Taxonomy" id="172846"/>
    <lineage>
        <taxon>Eukaryota</taxon>
        <taxon>Metazoa</taxon>
        <taxon>Ecdysozoa</taxon>
        <taxon>Arthropoda</taxon>
        <taxon>Chelicerata</taxon>
        <taxon>Arachnida</taxon>
        <taxon>Araneae</taxon>
        <taxon>Araneomorphae</taxon>
        <taxon>Entelegynae</taxon>
        <taxon>Araneoidea</taxon>
        <taxon>Araneidae</taxon>
        <taxon>Caerostris</taxon>
    </lineage>
</organism>
<feature type="region of interest" description="Disordered" evidence="1">
    <location>
        <begin position="28"/>
        <end position="61"/>
    </location>
</feature>
<proteinExistence type="predicted"/>
<dbReference type="Proteomes" id="UP001054945">
    <property type="component" value="Unassembled WGS sequence"/>
</dbReference>
<sequence>MLALLLLNIQVSLPHPERAGVTKYIRIGIGDKNDNPPTSSKPPTKQRSTKMRTYSTQSSPLRLRTRTNRELRFHLHPTPPPFSSSGHVRIHNNFGIEKQVLKVCRPRSGEDVVVFCKKKCLVTFDGKPEESIQESRLFFLEEKENNFASFPEKDKVHLNSSADIGMP</sequence>
<reference evidence="3 4" key="1">
    <citation type="submission" date="2021-06" db="EMBL/GenBank/DDBJ databases">
        <title>Caerostris extrusa draft genome.</title>
        <authorList>
            <person name="Kono N."/>
            <person name="Arakawa K."/>
        </authorList>
    </citation>
    <scope>NUCLEOTIDE SEQUENCE [LARGE SCALE GENOMIC DNA]</scope>
</reference>
<accession>A0AAV4SMC5</accession>
<evidence type="ECO:0000313" key="4">
    <source>
        <dbReference type="Proteomes" id="UP001054945"/>
    </source>
</evidence>
<feature type="signal peptide" evidence="2">
    <location>
        <begin position="1"/>
        <end position="19"/>
    </location>
</feature>
<gene>
    <name evidence="3" type="ORF">CEXT_32761</name>
</gene>
<protein>
    <submittedName>
        <fullName evidence="3">Uncharacterized protein</fullName>
    </submittedName>
</protein>
<evidence type="ECO:0000256" key="1">
    <source>
        <dbReference type="SAM" id="MobiDB-lite"/>
    </source>
</evidence>
<comment type="caution">
    <text evidence="3">The sequence shown here is derived from an EMBL/GenBank/DDBJ whole genome shotgun (WGS) entry which is preliminary data.</text>
</comment>
<dbReference type="EMBL" id="BPLR01009662">
    <property type="protein sequence ID" value="GIY33605.1"/>
    <property type="molecule type" value="Genomic_DNA"/>
</dbReference>
<keyword evidence="2" id="KW-0732">Signal</keyword>
<feature type="chain" id="PRO_5043786299" evidence="2">
    <location>
        <begin position="20"/>
        <end position="167"/>
    </location>
</feature>
<name>A0AAV4SMC5_CAEEX</name>
<evidence type="ECO:0000256" key="2">
    <source>
        <dbReference type="SAM" id="SignalP"/>
    </source>
</evidence>
<keyword evidence="4" id="KW-1185">Reference proteome</keyword>
<feature type="compositionally biased region" description="Polar residues" evidence="1">
    <location>
        <begin position="35"/>
        <end position="60"/>
    </location>
</feature>
<evidence type="ECO:0000313" key="3">
    <source>
        <dbReference type="EMBL" id="GIY33605.1"/>
    </source>
</evidence>